<comment type="caution">
    <text evidence="2">The sequence shown here is derived from an EMBL/GenBank/DDBJ whole genome shotgun (WGS) entry which is preliminary data.</text>
</comment>
<dbReference type="SUPFAM" id="SSF53474">
    <property type="entry name" value="alpha/beta-Hydrolases"/>
    <property type="match status" value="1"/>
</dbReference>
<dbReference type="Gene3D" id="3.40.50.1820">
    <property type="entry name" value="alpha/beta hydrolase"/>
    <property type="match status" value="1"/>
</dbReference>
<keyword evidence="2" id="KW-0378">Hydrolase</keyword>
<protein>
    <submittedName>
        <fullName evidence="2">Alpha/beta fold hydrolase</fullName>
    </submittedName>
</protein>
<dbReference type="GO" id="GO:0016787">
    <property type="term" value="F:hydrolase activity"/>
    <property type="evidence" value="ECO:0007669"/>
    <property type="project" value="UniProtKB-KW"/>
</dbReference>
<sequence length="304" mass="32070">MTQPLAPIPPDLAALGATPEAILARVEARAVLDFTPCGNGQMVWRSWGEGVPLVLLHGGYGSWSHWLRNVLPLSRHRRVIAADLPGLGGSATPPEPHSAESIAGIVAAGLERLLPGDTPLELAGFSFGGVVGGHVAARLGTRLRRFVIVGSNGFGLKRAELAPMGSWRRAETREARLQVHRQALGTIMFADAARIDPVALSLQERNAEAGRVRSPAISITDTLLRALPHVRAPLAGIWGGEDNIARGHIAERRAALRGVQPGADFHIVPGAGHWVSYEAAPAFNATLLRVLEGSEATAPASADP</sequence>
<feature type="domain" description="AB hydrolase-1" evidence="1">
    <location>
        <begin position="53"/>
        <end position="284"/>
    </location>
</feature>
<keyword evidence="3" id="KW-1185">Reference proteome</keyword>
<accession>A0ABR7RJ93</accession>
<evidence type="ECO:0000259" key="1">
    <source>
        <dbReference type="Pfam" id="PF12697"/>
    </source>
</evidence>
<proteinExistence type="predicted"/>
<dbReference type="Pfam" id="PF12697">
    <property type="entry name" value="Abhydrolase_6"/>
    <property type="match status" value="1"/>
</dbReference>
<reference evidence="2 3" key="1">
    <citation type="journal article" date="2013" name="Int. J. Syst. Evol. Microbiol.">
        <title>Roseomonas aerophila sp. nov., isolated from air.</title>
        <authorList>
            <person name="Kim S.J."/>
            <person name="Weon H.Y."/>
            <person name="Ahn J.H."/>
            <person name="Hong S.B."/>
            <person name="Seok S.J."/>
            <person name="Whang K.S."/>
            <person name="Kwon S.W."/>
        </authorList>
    </citation>
    <scope>NUCLEOTIDE SEQUENCE [LARGE SCALE GENOMIC DNA]</scope>
    <source>
        <strain evidence="2 3">NBRC 108923</strain>
    </source>
</reference>
<evidence type="ECO:0000313" key="3">
    <source>
        <dbReference type="Proteomes" id="UP000626026"/>
    </source>
</evidence>
<evidence type="ECO:0000313" key="2">
    <source>
        <dbReference type="EMBL" id="MBC9206386.1"/>
    </source>
</evidence>
<dbReference type="RefSeq" id="WP_187783565.1">
    <property type="nucleotide sequence ID" value="NZ_JACTVA010000007.1"/>
</dbReference>
<dbReference type="Proteomes" id="UP000626026">
    <property type="component" value="Unassembled WGS sequence"/>
</dbReference>
<dbReference type="PANTHER" id="PTHR43798">
    <property type="entry name" value="MONOACYLGLYCEROL LIPASE"/>
    <property type="match status" value="1"/>
</dbReference>
<name>A0ABR7RJ93_9PROT</name>
<dbReference type="InterPro" id="IPR000073">
    <property type="entry name" value="AB_hydrolase_1"/>
</dbReference>
<gene>
    <name evidence="2" type="ORF">IBL26_06025</name>
</gene>
<dbReference type="EMBL" id="JACTVA010000007">
    <property type="protein sequence ID" value="MBC9206386.1"/>
    <property type="molecule type" value="Genomic_DNA"/>
</dbReference>
<dbReference type="PANTHER" id="PTHR43798:SF33">
    <property type="entry name" value="HYDROLASE, PUTATIVE (AFU_ORTHOLOGUE AFUA_2G14860)-RELATED"/>
    <property type="match status" value="1"/>
</dbReference>
<dbReference type="InterPro" id="IPR029058">
    <property type="entry name" value="AB_hydrolase_fold"/>
</dbReference>
<organism evidence="2 3">
    <name type="scientific">Teichococcus aerophilus</name>
    <dbReference type="NCBI Taxonomy" id="1224513"/>
    <lineage>
        <taxon>Bacteria</taxon>
        <taxon>Pseudomonadati</taxon>
        <taxon>Pseudomonadota</taxon>
        <taxon>Alphaproteobacteria</taxon>
        <taxon>Acetobacterales</taxon>
        <taxon>Roseomonadaceae</taxon>
        <taxon>Roseomonas</taxon>
    </lineage>
</organism>
<dbReference type="InterPro" id="IPR050266">
    <property type="entry name" value="AB_hydrolase_sf"/>
</dbReference>